<evidence type="ECO:0000313" key="3">
    <source>
        <dbReference type="Proteomes" id="UP000566819"/>
    </source>
</evidence>
<dbReference type="Proteomes" id="UP000566819">
    <property type="component" value="Unassembled WGS sequence"/>
</dbReference>
<dbReference type="AlphaFoldDB" id="A0A8H4RAB6"/>
<reference evidence="2 3" key="1">
    <citation type="submission" date="2020-03" db="EMBL/GenBank/DDBJ databases">
        <title>Draft Genome Sequence of Cudoniella acicularis.</title>
        <authorList>
            <person name="Buettner E."/>
            <person name="Kellner H."/>
        </authorList>
    </citation>
    <scope>NUCLEOTIDE SEQUENCE [LARGE SCALE GENOMIC DNA]</scope>
    <source>
        <strain evidence="2 3">DSM 108380</strain>
    </source>
</reference>
<dbReference type="EMBL" id="JAAMPI010001156">
    <property type="protein sequence ID" value="KAF4626420.1"/>
    <property type="molecule type" value="Genomic_DNA"/>
</dbReference>
<keyword evidence="3" id="KW-1185">Reference proteome</keyword>
<evidence type="ECO:0000313" key="2">
    <source>
        <dbReference type="EMBL" id="KAF4626420.1"/>
    </source>
</evidence>
<proteinExistence type="predicted"/>
<feature type="region of interest" description="Disordered" evidence="1">
    <location>
        <begin position="1"/>
        <end position="21"/>
    </location>
</feature>
<organism evidence="2 3">
    <name type="scientific">Cudoniella acicularis</name>
    <dbReference type="NCBI Taxonomy" id="354080"/>
    <lineage>
        <taxon>Eukaryota</taxon>
        <taxon>Fungi</taxon>
        <taxon>Dikarya</taxon>
        <taxon>Ascomycota</taxon>
        <taxon>Pezizomycotina</taxon>
        <taxon>Leotiomycetes</taxon>
        <taxon>Helotiales</taxon>
        <taxon>Tricladiaceae</taxon>
        <taxon>Cudoniella</taxon>
    </lineage>
</organism>
<feature type="region of interest" description="Disordered" evidence="1">
    <location>
        <begin position="94"/>
        <end position="117"/>
    </location>
</feature>
<sequence>MPSIAEAPVSPLSGRKRRRDDHNTIDVQMKLSSPHIPRHTSFPDSTPIFSDKVRDEIHQGERRHILPKPKQLHDSKRQRIEKVASEDTTHLTHDLRDHNFTERQQHNNHHESSETVRPFKKMVDLSPCHICRRKPTIRSELDSYADCEGCGKRTCYICIRECLGSTVAVEKDTEMGNGFDGLAFDFQEDSERKQVVKTGHDTDQHSQPGKIWDTDTTVGHKGMVCSRCCVERGPGGEVYCLGCVRAEKRG</sequence>
<accession>A0A8H4RAB6</accession>
<comment type="caution">
    <text evidence="2">The sequence shown here is derived from an EMBL/GenBank/DDBJ whole genome shotgun (WGS) entry which is preliminary data.</text>
</comment>
<name>A0A8H4RAB6_9HELO</name>
<evidence type="ECO:0000256" key="1">
    <source>
        <dbReference type="SAM" id="MobiDB-lite"/>
    </source>
</evidence>
<feature type="compositionally biased region" description="Basic and acidic residues" evidence="1">
    <location>
        <begin position="94"/>
        <end position="114"/>
    </location>
</feature>
<gene>
    <name evidence="2" type="ORF">G7Y89_g11740</name>
</gene>
<dbReference type="OrthoDB" id="5377226at2759"/>
<protein>
    <submittedName>
        <fullName evidence="2">Uncharacterized protein</fullName>
    </submittedName>
</protein>